<feature type="domain" description="Rhodanese" evidence="1">
    <location>
        <begin position="262"/>
        <end position="333"/>
    </location>
</feature>
<accession>A0A8S9KUL5</accession>
<dbReference type="PANTHER" id="PTHR44920:SF3">
    <property type="entry name" value="RHODANESE DOMAIN-CONTAINING PROTEIN"/>
    <property type="match status" value="1"/>
</dbReference>
<dbReference type="Gene3D" id="3.40.250.10">
    <property type="entry name" value="Rhodanese-like domain"/>
    <property type="match status" value="2"/>
</dbReference>
<evidence type="ECO:0000259" key="1">
    <source>
        <dbReference type="PROSITE" id="PS50206"/>
    </source>
</evidence>
<feature type="domain" description="Rhodanese" evidence="1">
    <location>
        <begin position="39"/>
        <end position="101"/>
    </location>
</feature>
<dbReference type="EMBL" id="QGKW02000717">
    <property type="protein sequence ID" value="KAF2596963.1"/>
    <property type="molecule type" value="Genomic_DNA"/>
</dbReference>
<reference evidence="2" key="1">
    <citation type="submission" date="2019-12" db="EMBL/GenBank/DDBJ databases">
        <title>Genome sequencing and annotation of Brassica cretica.</title>
        <authorList>
            <person name="Studholme D.J."/>
            <person name="Sarris P.F."/>
        </authorList>
    </citation>
    <scope>NUCLEOTIDE SEQUENCE</scope>
    <source>
        <strain evidence="2">PFS-001/15</strain>
        <tissue evidence="2">Leaf</tissue>
    </source>
</reference>
<protein>
    <recommendedName>
        <fullName evidence="1">Rhodanese domain-containing protein</fullName>
    </recommendedName>
</protein>
<dbReference type="CDD" id="cd00158">
    <property type="entry name" value="RHOD"/>
    <property type="match status" value="2"/>
</dbReference>
<evidence type="ECO:0000313" key="3">
    <source>
        <dbReference type="Proteomes" id="UP000712281"/>
    </source>
</evidence>
<evidence type="ECO:0000313" key="2">
    <source>
        <dbReference type="EMBL" id="KAF2596963.1"/>
    </source>
</evidence>
<dbReference type="PROSITE" id="PS50206">
    <property type="entry name" value="RHODANESE_3"/>
    <property type="match status" value="2"/>
</dbReference>
<comment type="caution">
    <text evidence="2">The sequence shown here is derived from an EMBL/GenBank/DDBJ whole genome shotgun (WGS) entry which is preliminary data.</text>
</comment>
<dbReference type="Proteomes" id="UP000712281">
    <property type="component" value="Unassembled WGS sequence"/>
</dbReference>
<dbReference type="GO" id="GO:0009507">
    <property type="term" value="C:chloroplast"/>
    <property type="evidence" value="ECO:0007669"/>
    <property type="project" value="TreeGrafter"/>
</dbReference>
<proteinExistence type="predicted"/>
<sequence>MAAVKMVGLTEVDWRQKRELLLEKKVKGVDVKEALRLQKENNFLILDVRPEAKLKGHPPGAINVEMYRLIREWTPWDIARRLGSAFFRIFSGTEENPEFIQTPPPNCGFWNFGRQKCDKSSVPTIHFTNPPFSFRSHKKKFLERDRARAITTPSDLTVSRRSSENLTVSAILDWFNNGGSEDGGINKCVIERFDKEAAEMYKRSFKYVWVLEVPHCAVLIIDSTTVVLKLGLAEVDWRQKREFLLEKRVKGVDVKEALRLQKENKFLILDVRPEAKLKGHPPGAINVEMYRLIREWTPWDIARRLGSAFFRIFSGTEENPEFIQRVEPRAGHERDTSWNGSSRFYRVADVLCFLIGNALIVGRELSDAVANEEKVACWSCSRVANV</sequence>
<organism evidence="2 3">
    <name type="scientific">Brassica cretica</name>
    <name type="common">Mustard</name>
    <dbReference type="NCBI Taxonomy" id="69181"/>
    <lineage>
        <taxon>Eukaryota</taxon>
        <taxon>Viridiplantae</taxon>
        <taxon>Streptophyta</taxon>
        <taxon>Embryophyta</taxon>
        <taxon>Tracheophyta</taxon>
        <taxon>Spermatophyta</taxon>
        <taxon>Magnoliopsida</taxon>
        <taxon>eudicotyledons</taxon>
        <taxon>Gunneridae</taxon>
        <taxon>Pentapetalae</taxon>
        <taxon>rosids</taxon>
        <taxon>malvids</taxon>
        <taxon>Brassicales</taxon>
        <taxon>Brassicaceae</taxon>
        <taxon>Brassiceae</taxon>
        <taxon>Brassica</taxon>
    </lineage>
</organism>
<dbReference type="InterPro" id="IPR036873">
    <property type="entry name" value="Rhodanese-like_dom_sf"/>
</dbReference>
<dbReference type="InterPro" id="IPR001763">
    <property type="entry name" value="Rhodanese-like_dom"/>
</dbReference>
<dbReference type="AlphaFoldDB" id="A0A8S9KUL5"/>
<gene>
    <name evidence="2" type="ORF">F2Q68_00012226</name>
</gene>
<dbReference type="SUPFAM" id="SSF52821">
    <property type="entry name" value="Rhodanese/Cell cycle control phosphatase"/>
    <property type="match status" value="2"/>
</dbReference>
<dbReference type="PANTHER" id="PTHR44920">
    <property type="entry name" value="RHODANESE-LIKE DOMAIN-CONTAINING PROTEIN 14, CHLOROPLASTIC-RELATED"/>
    <property type="match status" value="1"/>
</dbReference>
<name>A0A8S9KUL5_BRACR</name>
<dbReference type="InterPro" id="IPR043186">
    <property type="entry name" value="Str14"/>
</dbReference>